<keyword evidence="1" id="KW-1133">Transmembrane helix</keyword>
<gene>
    <name evidence="2" type="ordered locus">MTR_1g020050</name>
</gene>
<proteinExistence type="predicted"/>
<reference evidence="2 4" key="1">
    <citation type="journal article" date="2011" name="Nature">
        <title>The Medicago genome provides insight into the evolution of rhizobial symbioses.</title>
        <authorList>
            <person name="Young N.D."/>
            <person name="Debelle F."/>
            <person name="Oldroyd G.E."/>
            <person name="Geurts R."/>
            <person name="Cannon S.B."/>
            <person name="Udvardi M.K."/>
            <person name="Benedito V.A."/>
            <person name="Mayer K.F."/>
            <person name="Gouzy J."/>
            <person name="Schoof H."/>
            <person name="Van de Peer Y."/>
            <person name="Proost S."/>
            <person name="Cook D.R."/>
            <person name="Meyers B.C."/>
            <person name="Spannagl M."/>
            <person name="Cheung F."/>
            <person name="De Mita S."/>
            <person name="Krishnakumar V."/>
            <person name="Gundlach H."/>
            <person name="Zhou S."/>
            <person name="Mudge J."/>
            <person name="Bharti A.K."/>
            <person name="Murray J.D."/>
            <person name="Naoumkina M.A."/>
            <person name="Rosen B."/>
            <person name="Silverstein K.A."/>
            <person name="Tang H."/>
            <person name="Rombauts S."/>
            <person name="Zhao P.X."/>
            <person name="Zhou P."/>
            <person name="Barbe V."/>
            <person name="Bardou P."/>
            <person name="Bechner M."/>
            <person name="Bellec A."/>
            <person name="Berger A."/>
            <person name="Berges H."/>
            <person name="Bidwell S."/>
            <person name="Bisseling T."/>
            <person name="Choisne N."/>
            <person name="Couloux A."/>
            <person name="Denny R."/>
            <person name="Deshpande S."/>
            <person name="Dai X."/>
            <person name="Doyle J.J."/>
            <person name="Dudez A.M."/>
            <person name="Farmer A.D."/>
            <person name="Fouteau S."/>
            <person name="Franken C."/>
            <person name="Gibelin C."/>
            <person name="Gish J."/>
            <person name="Goldstein S."/>
            <person name="Gonzalez A.J."/>
            <person name="Green P.J."/>
            <person name="Hallab A."/>
            <person name="Hartog M."/>
            <person name="Hua A."/>
            <person name="Humphray S.J."/>
            <person name="Jeong D.H."/>
            <person name="Jing Y."/>
            <person name="Jocker A."/>
            <person name="Kenton S.M."/>
            <person name="Kim D.J."/>
            <person name="Klee K."/>
            <person name="Lai H."/>
            <person name="Lang C."/>
            <person name="Lin S."/>
            <person name="Macmil S.L."/>
            <person name="Magdelenat G."/>
            <person name="Matthews L."/>
            <person name="McCorrison J."/>
            <person name="Monaghan E.L."/>
            <person name="Mun J.H."/>
            <person name="Najar F.Z."/>
            <person name="Nicholson C."/>
            <person name="Noirot C."/>
            <person name="O'Bleness M."/>
            <person name="Paule C.R."/>
            <person name="Poulain J."/>
            <person name="Prion F."/>
            <person name="Qin B."/>
            <person name="Qu C."/>
            <person name="Retzel E.F."/>
            <person name="Riddle C."/>
            <person name="Sallet E."/>
            <person name="Samain S."/>
            <person name="Samson N."/>
            <person name="Sanders I."/>
            <person name="Saurat O."/>
            <person name="Scarpelli C."/>
            <person name="Schiex T."/>
            <person name="Segurens B."/>
            <person name="Severin A.J."/>
            <person name="Sherrier D.J."/>
            <person name="Shi R."/>
            <person name="Sims S."/>
            <person name="Singer S.R."/>
            <person name="Sinharoy S."/>
            <person name="Sterck L."/>
            <person name="Viollet A."/>
            <person name="Wang B.B."/>
            <person name="Wang K."/>
            <person name="Wang M."/>
            <person name="Wang X."/>
            <person name="Warfsmann J."/>
            <person name="Weissenbach J."/>
            <person name="White D.D."/>
            <person name="White J.D."/>
            <person name="Wiley G.B."/>
            <person name="Wincker P."/>
            <person name="Xing Y."/>
            <person name="Yang L."/>
            <person name="Yao Z."/>
            <person name="Ying F."/>
            <person name="Zhai J."/>
            <person name="Zhou L."/>
            <person name="Zuber A."/>
            <person name="Denarie J."/>
            <person name="Dixon R.A."/>
            <person name="May G.D."/>
            <person name="Schwartz D.C."/>
            <person name="Rogers J."/>
            <person name="Quetier F."/>
            <person name="Town C.D."/>
            <person name="Roe B.A."/>
        </authorList>
    </citation>
    <scope>NUCLEOTIDE SEQUENCE [LARGE SCALE GENOMIC DNA]</scope>
    <source>
        <strain evidence="2">A17</strain>
        <strain evidence="3 4">cv. Jemalong A17</strain>
    </source>
</reference>
<accession>A0A072VDF6</accession>
<dbReference type="EnsemblPlants" id="KEH40054">
    <property type="protein sequence ID" value="KEH40054"/>
    <property type="gene ID" value="MTR_1g020050"/>
</dbReference>
<protein>
    <submittedName>
        <fullName evidence="2">Transmembrane protein, putative</fullName>
    </submittedName>
</protein>
<reference evidence="3" key="3">
    <citation type="submission" date="2015-04" db="UniProtKB">
        <authorList>
            <consortium name="EnsemblPlants"/>
        </authorList>
    </citation>
    <scope>IDENTIFICATION</scope>
    <source>
        <strain evidence="3">cv. Jemalong A17</strain>
    </source>
</reference>
<dbReference type="EMBL" id="CM001217">
    <property type="protein sequence ID" value="KEH40054.1"/>
    <property type="molecule type" value="Genomic_DNA"/>
</dbReference>
<feature type="transmembrane region" description="Helical" evidence="1">
    <location>
        <begin position="48"/>
        <end position="67"/>
    </location>
</feature>
<feature type="transmembrane region" description="Helical" evidence="1">
    <location>
        <begin position="6"/>
        <end position="27"/>
    </location>
</feature>
<keyword evidence="1" id="KW-0472">Membrane</keyword>
<sequence>MRLPSLFLVLLLFHVAAVGGYVGVLLCCRHRWAIGLFYVPSQAWADGYTSAGILLVVYFGIMIEWFWCLSVPPIYGHFCIFYRFSASCGRVLHPLDDE</sequence>
<evidence type="ECO:0000313" key="4">
    <source>
        <dbReference type="Proteomes" id="UP000002051"/>
    </source>
</evidence>
<dbReference type="HOGENOM" id="CLU_2336773_0_0_1"/>
<evidence type="ECO:0000313" key="2">
    <source>
        <dbReference type="EMBL" id="KEH40054.1"/>
    </source>
</evidence>
<keyword evidence="1 2" id="KW-0812">Transmembrane</keyword>
<keyword evidence="4" id="KW-1185">Reference proteome</keyword>
<reference evidence="2 4" key="2">
    <citation type="journal article" date="2014" name="BMC Genomics">
        <title>An improved genome release (version Mt4.0) for the model legume Medicago truncatula.</title>
        <authorList>
            <person name="Tang H."/>
            <person name="Krishnakumar V."/>
            <person name="Bidwell S."/>
            <person name="Rosen B."/>
            <person name="Chan A."/>
            <person name="Zhou S."/>
            <person name="Gentzbittel L."/>
            <person name="Childs K.L."/>
            <person name="Yandell M."/>
            <person name="Gundlach H."/>
            <person name="Mayer K.F."/>
            <person name="Schwartz D.C."/>
            <person name="Town C.D."/>
        </authorList>
    </citation>
    <scope>GENOME REANNOTATION</scope>
    <source>
        <strain evidence="2">A17</strain>
        <strain evidence="3 4">cv. Jemalong A17</strain>
    </source>
</reference>
<evidence type="ECO:0000313" key="3">
    <source>
        <dbReference type="EnsemblPlants" id="KEH40054"/>
    </source>
</evidence>
<organism evidence="2 4">
    <name type="scientific">Medicago truncatula</name>
    <name type="common">Barrel medic</name>
    <name type="synonym">Medicago tribuloides</name>
    <dbReference type="NCBI Taxonomy" id="3880"/>
    <lineage>
        <taxon>Eukaryota</taxon>
        <taxon>Viridiplantae</taxon>
        <taxon>Streptophyta</taxon>
        <taxon>Embryophyta</taxon>
        <taxon>Tracheophyta</taxon>
        <taxon>Spermatophyta</taxon>
        <taxon>Magnoliopsida</taxon>
        <taxon>eudicotyledons</taxon>
        <taxon>Gunneridae</taxon>
        <taxon>Pentapetalae</taxon>
        <taxon>rosids</taxon>
        <taxon>fabids</taxon>
        <taxon>Fabales</taxon>
        <taxon>Fabaceae</taxon>
        <taxon>Papilionoideae</taxon>
        <taxon>50 kb inversion clade</taxon>
        <taxon>NPAAA clade</taxon>
        <taxon>Hologalegina</taxon>
        <taxon>IRL clade</taxon>
        <taxon>Trifolieae</taxon>
        <taxon>Medicago</taxon>
    </lineage>
</organism>
<evidence type="ECO:0000256" key="1">
    <source>
        <dbReference type="SAM" id="Phobius"/>
    </source>
</evidence>
<name>A0A072VDF6_MEDTR</name>
<dbReference type="Proteomes" id="UP000002051">
    <property type="component" value="Unassembled WGS sequence"/>
</dbReference>
<dbReference type="AlphaFoldDB" id="A0A072VDF6"/>